<name>A0A072PQ14_9EURO</name>
<dbReference type="HOGENOM" id="CLU_042191_0_0_1"/>
<dbReference type="InterPro" id="IPR012337">
    <property type="entry name" value="RNaseH-like_sf"/>
</dbReference>
<dbReference type="AlphaFoldDB" id="A0A072PQ14"/>
<dbReference type="OrthoDB" id="5552842at2759"/>
<dbReference type="InterPro" id="IPR039197">
    <property type="entry name" value="Mrs1/Cce1"/>
</dbReference>
<dbReference type="STRING" id="1182545.A0A072PQ14"/>
<feature type="region of interest" description="Disordered" evidence="1">
    <location>
        <begin position="105"/>
        <end position="134"/>
    </location>
</feature>
<sequence length="332" mass="37056">MPAPKPWLETLTLSQLQRLAVLIGSACSGTKPVRIAGIREAITQVGQYQKPDVELSLLSIDMGIRNLAFTHIKAPVLLGSEGLYQYGKPKIEAWQRLTVLNPQGMPRAVRSGKSSTGEDGDGSGPPSPQTAKTGKESFEPIDFAMHAYKFIDHMLTKYKPNQILIERQRFRTGGQAAVQEWTIRVGVFEGMLYAVLRTLAEERKLQLQVEPISPGRVNRSWLQDSKSPGVVQGKRSSSRDVKQAKIRLVCEMLEEKGTKSHFTVSKHLRPFTDAFLSAWKKETRAKKFTVNGIGKLDDLADSLLQGLAWINWQNNRVQVTSLGEEAFDLERS</sequence>
<proteinExistence type="predicted"/>
<protein>
    <recommendedName>
        <fullName evidence="2">Mitochondrial resolvase Ydc2 catalytic domain-containing protein</fullName>
    </recommendedName>
</protein>
<dbReference type="PANTHER" id="PTHR28072:SF1">
    <property type="entry name" value="CRUCIFORM CUTTING ENDONUCLEASE 1, MITOCHONDRIAL-RELATED"/>
    <property type="match status" value="1"/>
</dbReference>
<dbReference type="GO" id="GO:0000402">
    <property type="term" value="F:crossed form four-way junction DNA binding"/>
    <property type="evidence" value="ECO:0007669"/>
    <property type="project" value="TreeGrafter"/>
</dbReference>
<dbReference type="GO" id="GO:0070336">
    <property type="term" value="F:flap-structured DNA binding"/>
    <property type="evidence" value="ECO:0007669"/>
    <property type="project" value="TreeGrafter"/>
</dbReference>
<organism evidence="3 4">
    <name type="scientific">Exophiala aquamarina CBS 119918</name>
    <dbReference type="NCBI Taxonomy" id="1182545"/>
    <lineage>
        <taxon>Eukaryota</taxon>
        <taxon>Fungi</taxon>
        <taxon>Dikarya</taxon>
        <taxon>Ascomycota</taxon>
        <taxon>Pezizomycotina</taxon>
        <taxon>Eurotiomycetes</taxon>
        <taxon>Chaetothyriomycetidae</taxon>
        <taxon>Chaetothyriales</taxon>
        <taxon>Herpotrichiellaceae</taxon>
        <taxon>Exophiala</taxon>
    </lineage>
</organism>
<dbReference type="InterPro" id="IPR015242">
    <property type="entry name" value="Ydc2_cat"/>
</dbReference>
<dbReference type="RefSeq" id="XP_013264372.1">
    <property type="nucleotide sequence ID" value="XM_013408918.1"/>
</dbReference>
<accession>A0A072PQ14</accession>
<dbReference type="GeneID" id="25278288"/>
<dbReference type="VEuPathDB" id="FungiDB:A1O9_03352"/>
<dbReference type="GO" id="GO:0000403">
    <property type="term" value="F:Y-form DNA binding"/>
    <property type="evidence" value="ECO:0007669"/>
    <property type="project" value="TreeGrafter"/>
</dbReference>
<evidence type="ECO:0000256" key="1">
    <source>
        <dbReference type="SAM" id="MobiDB-lite"/>
    </source>
</evidence>
<dbReference type="GO" id="GO:0004520">
    <property type="term" value="F:DNA endonuclease activity"/>
    <property type="evidence" value="ECO:0007669"/>
    <property type="project" value="TreeGrafter"/>
</dbReference>
<dbReference type="PANTHER" id="PTHR28072">
    <property type="entry name" value="CRUCIFORM CUTTING ENDONUCLEASE 1, MITOCHONDRIAL-RELATED"/>
    <property type="match status" value="1"/>
</dbReference>
<gene>
    <name evidence="3" type="ORF">A1O9_03352</name>
</gene>
<dbReference type="InterPro" id="IPR036397">
    <property type="entry name" value="RNaseH_sf"/>
</dbReference>
<reference evidence="3 4" key="1">
    <citation type="submission" date="2013-03" db="EMBL/GenBank/DDBJ databases">
        <title>The Genome Sequence of Exophiala aquamarina CBS 119918.</title>
        <authorList>
            <consortium name="The Broad Institute Genomics Platform"/>
            <person name="Cuomo C."/>
            <person name="de Hoog S."/>
            <person name="Gorbushina A."/>
            <person name="Walker B."/>
            <person name="Young S.K."/>
            <person name="Zeng Q."/>
            <person name="Gargeya S."/>
            <person name="Fitzgerald M."/>
            <person name="Haas B."/>
            <person name="Abouelleil A."/>
            <person name="Allen A.W."/>
            <person name="Alvarado L."/>
            <person name="Arachchi H.M."/>
            <person name="Berlin A.M."/>
            <person name="Chapman S.B."/>
            <person name="Gainer-Dewar J."/>
            <person name="Goldberg J."/>
            <person name="Griggs A."/>
            <person name="Gujja S."/>
            <person name="Hansen M."/>
            <person name="Howarth C."/>
            <person name="Imamovic A."/>
            <person name="Ireland A."/>
            <person name="Larimer J."/>
            <person name="McCowan C."/>
            <person name="Murphy C."/>
            <person name="Pearson M."/>
            <person name="Poon T.W."/>
            <person name="Priest M."/>
            <person name="Roberts A."/>
            <person name="Saif S."/>
            <person name="Shea T."/>
            <person name="Sisk P."/>
            <person name="Sykes S."/>
            <person name="Wortman J."/>
            <person name="Nusbaum C."/>
            <person name="Birren B."/>
        </authorList>
    </citation>
    <scope>NUCLEOTIDE SEQUENCE [LARGE SCALE GENOMIC DNA]</scope>
    <source>
        <strain evidence="3 4">CBS 119918</strain>
    </source>
</reference>
<comment type="caution">
    <text evidence="3">The sequence shown here is derived from an EMBL/GenBank/DDBJ whole genome shotgun (WGS) entry which is preliminary data.</text>
</comment>
<dbReference type="Gene3D" id="3.30.420.10">
    <property type="entry name" value="Ribonuclease H-like superfamily/Ribonuclease H"/>
    <property type="match status" value="1"/>
</dbReference>
<evidence type="ECO:0000259" key="2">
    <source>
        <dbReference type="Pfam" id="PF09159"/>
    </source>
</evidence>
<feature type="domain" description="Mitochondrial resolvase Ydc2 catalytic" evidence="2">
    <location>
        <begin position="58"/>
        <end position="317"/>
    </location>
</feature>
<keyword evidence="4" id="KW-1185">Reference proteome</keyword>
<evidence type="ECO:0000313" key="4">
    <source>
        <dbReference type="Proteomes" id="UP000027920"/>
    </source>
</evidence>
<dbReference type="CDD" id="cd16963">
    <property type="entry name" value="CCE1"/>
    <property type="match status" value="1"/>
</dbReference>
<dbReference type="EMBL" id="AMGV01000002">
    <property type="protein sequence ID" value="KEF61782.1"/>
    <property type="molecule type" value="Genomic_DNA"/>
</dbReference>
<dbReference type="Pfam" id="PF09159">
    <property type="entry name" value="Ydc2-catalyt"/>
    <property type="match status" value="1"/>
</dbReference>
<dbReference type="SUPFAM" id="SSF53098">
    <property type="entry name" value="Ribonuclease H-like"/>
    <property type="match status" value="1"/>
</dbReference>
<dbReference type="Proteomes" id="UP000027920">
    <property type="component" value="Unassembled WGS sequence"/>
</dbReference>
<dbReference type="GO" id="GO:0005739">
    <property type="term" value="C:mitochondrion"/>
    <property type="evidence" value="ECO:0007669"/>
    <property type="project" value="TreeGrafter"/>
</dbReference>
<evidence type="ECO:0000313" key="3">
    <source>
        <dbReference type="EMBL" id="KEF61782.1"/>
    </source>
</evidence>